<evidence type="ECO:0000256" key="1">
    <source>
        <dbReference type="SAM" id="MobiDB-lite"/>
    </source>
</evidence>
<comment type="caution">
    <text evidence="2">The sequence shown here is derived from an EMBL/GenBank/DDBJ whole genome shotgun (WGS) entry which is preliminary data.</text>
</comment>
<feature type="compositionally biased region" description="Basic and acidic residues" evidence="1">
    <location>
        <begin position="251"/>
        <end position="262"/>
    </location>
</feature>
<gene>
    <name evidence="2" type="ORF">Dda_7070</name>
</gene>
<evidence type="ECO:0000313" key="2">
    <source>
        <dbReference type="EMBL" id="KAJ6258153.1"/>
    </source>
</evidence>
<proteinExistence type="predicted"/>
<dbReference type="EMBL" id="JAQGDS010000009">
    <property type="protein sequence ID" value="KAJ6258153.1"/>
    <property type="molecule type" value="Genomic_DNA"/>
</dbReference>
<feature type="region of interest" description="Disordered" evidence="1">
    <location>
        <begin position="1"/>
        <end position="21"/>
    </location>
</feature>
<reference evidence="2" key="1">
    <citation type="submission" date="2023-01" db="EMBL/GenBank/DDBJ databases">
        <title>The chitinases involved in constricting ring structure development in the nematode-trapping fungus Drechslerella dactyloides.</title>
        <authorList>
            <person name="Wang R."/>
            <person name="Zhang L."/>
            <person name="Tang P."/>
            <person name="Li S."/>
            <person name="Liang L."/>
        </authorList>
    </citation>
    <scope>NUCLEOTIDE SEQUENCE</scope>
    <source>
        <strain evidence="2">YMF1.00031</strain>
    </source>
</reference>
<dbReference type="Proteomes" id="UP001221413">
    <property type="component" value="Unassembled WGS sequence"/>
</dbReference>
<evidence type="ECO:0000313" key="3">
    <source>
        <dbReference type="Proteomes" id="UP001221413"/>
    </source>
</evidence>
<feature type="region of interest" description="Disordered" evidence="1">
    <location>
        <begin position="239"/>
        <end position="305"/>
    </location>
</feature>
<protein>
    <submittedName>
        <fullName evidence="2">Uncharacterized protein</fullName>
    </submittedName>
</protein>
<keyword evidence="3" id="KW-1185">Reference proteome</keyword>
<dbReference type="AlphaFoldDB" id="A0AAD6IT27"/>
<name>A0AAD6IT27_DREDA</name>
<organism evidence="2 3">
    <name type="scientific">Drechslerella dactyloides</name>
    <name type="common">Nematode-trapping fungus</name>
    <name type="synonym">Arthrobotrys dactyloides</name>
    <dbReference type="NCBI Taxonomy" id="74499"/>
    <lineage>
        <taxon>Eukaryota</taxon>
        <taxon>Fungi</taxon>
        <taxon>Dikarya</taxon>
        <taxon>Ascomycota</taxon>
        <taxon>Pezizomycotina</taxon>
        <taxon>Orbiliomycetes</taxon>
        <taxon>Orbiliales</taxon>
        <taxon>Orbiliaceae</taxon>
        <taxon>Drechslerella</taxon>
    </lineage>
</organism>
<sequence>MDAAKKTNETNEAVISASGPRDWLQHLEKSKHTANTHTYVASTRICEAGKKKLLLALDREDKSQLQMRWRKRHLKESARAAAMAMSTFKGELPIVPKPKTTATKAISNGLIESSFNAEYYTSRTGDWTHIKVEAVVRIFKVKGNDSDGPAECCEPALFKYRPQLEPKLGGFNSQSELAKSKVYDEFVHMVETQSITSEFRSVLLDMLKSTEKTKWLFEWIAGQVLRNWVRRDTLEWNSSRKTPRLPSETMEETRQDVDHRQGVDSNQTAYNCARRGKNGLGIPDLINSEGGDDQEGKPGSQYDPDAGRCPNFWSTFKKFFDEDFFRNDSTVFREEILDEKFAKLFLQSCESTPNLRFPAPTTLDRLARYGDAYVQHFNASRFEGNPWVSARAAQSILNNAIVCITGREPKRSSAEPDDDDDALDTTSIGSTHSCNYCAPVLTKTSYCDDSVPVIPGNACSTRSHAYDIVGPSGINRLTPTASISLGVYEE</sequence>
<accession>A0AAD6IT27</accession>